<feature type="region of interest" description="Disordered" evidence="1">
    <location>
        <begin position="1"/>
        <end position="24"/>
    </location>
</feature>
<evidence type="ECO:0000313" key="2">
    <source>
        <dbReference type="EMBL" id="JAP08038.1"/>
    </source>
</evidence>
<proteinExistence type="predicted"/>
<name>A0A0V0GLA6_SOLCH</name>
<dbReference type="AlphaFoldDB" id="A0A0V0GLA6"/>
<evidence type="ECO:0000256" key="1">
    <source>
        <dbReference type="SAM" id="MobiDB-lite"/>
    </source>
</evidence>
<accession>A0A0V0GLA6</accession>
<organism evidence="2">
    <name type="scientific">Solanum chacoense</name>
    <name type="common">Chaco potato</name>
    <dbReference type="NCBI Taxonomy" id="4108"/>
    <lineage>
        <taxon>Eukaryota</taxon>
        <taxon>Viridiplantae</taxon>
        <taxon>Streptophyta</taxon>
        <taxon>Embryophyta</taxon>
        <taxon>Tracheophyta</taxon>
        <taxon>Spermatophyta</taxon>
        <taxon>Magnoliopsida</taxon>
        <taxon>eudicotyledons</taxon>
        <taxon>Gunneridae</taxon>
        <taxon>Pentapetalae</taxon>
        <taxon>asterids</taxon>
        <taxon>lamiids</taxon>
        <taxon>Solanales</taxon>
        <taxon>Solanaceae</taxon>
        <taxon>Solanoideae</taxon>
        <taxon>Solaneae</taxon>
        <taxon>Solanum</taxon>
    </lineage>
</organism>
<protein>
    <submittedName>
        <fullName evidence="2">Putative ovule protein</fullName>
    </submittedName>
</protein>
<dbReference type="EMBL" id="GEDG01037599">
    <property type="protein sequence ID" value="JAP08038.1"/>
    <property type="molecule type" value="Transcribed_RNA"/>
</dbReference>
<reference evidence="2" key="1">
    <citation type="submission" date="2015-12" db="EMBL/GenBank/DDBJ databases">
        <title>Gene expression during late stages of embryo sac development: a critical building block for successful pollen-pistil interactions.</title>
        <authorList>
            <person name="Liu Y."/>
            <person name="Joly V."/>
            <person name="Sabar M."/>
            <person name="Matton D.P."/>
        </authorList>
    </citation>
    <scope>NUCLEOTIDE SEQUENCE</scope>
</reference>
<sequence length="88" mass="10507">MIRSKRRCRRRGRRRENGRRKRGRNKFSKLFLKAKSTDPTWGIVLVRMICTYHITITHVFFNPFHHHCSLTNSVSALLFTIHYLSCSC</sequence>